<keyword evidence="5" id="KW-1185">Reference proteome</keyword>
<feature type="transmembrane region" description="Helical" evidence="1">
    <location>
        <begin position="15"/>
        <end position="37"/>
    </location>
</feature>
<proteinExistence type="predicted"/>
<dbReference type="HOGENOM" id="CLU_3038969_0_0_2"/>
<dbReference type="EMBL" id="HF571520">
    <property type="protein sequence ID" value="CCQ32420.1"/>
    <property type="molecule type" value="Genomic_DNA"/>
</dbReference>
<dbReference type="STRING" id="1033806.HTIA_0270"/>
<keyword evidence="1" id="KW-1133">Transmembrane helix</keyword>
<dbReference type="EMBL" id="AFNT02000047">
    <property type="protein sequence ID" value="ERJ04995.1"/>
    <property type="molecule type" value="Genomic_DNA"/>
</dbReference>
<sequence length="54" mass="5878">MLEKGVSRLGSNGTVWLWVVRVPVLIVLVVSLALGVIEYADFLTGDFAEFLGNL</sequence>
<evidence type="ECO:0000313" key="3">
    <source>
        <dbReference type="EMBL" id="ERJ04995.1"/>
    </source>
</evidence>
<dbReference type="Proteomes" id="UP000015381">
    <property type="component" value="Chromosome I"/>
</dbReference>
<evidence type="ECO:0000256" key="1">
    <source>
        <dbReference type="SAM" id="Phobius"/>
    </source>
</evidence>
<evidence type="ECO:0000313" key="4">
    <source>
        <dbReference type="Proteomes" id="UP000003861"/>
    </source>
</evidence>
<reference evidence="3 4" key="2">
    <citation type="journal article" date="2013" name="PLoS ONE">
        <title>INDIGO - INtegrated Data Warehouse of MIcrobial GenOmes with Examples from the Red Sea Extremophiles.</title>
        <authorList>
            <person name="Alam I."/>
            <person name="Antunes A."/>
            <person name="Kamau A.A."/>
            <person name="Ba Alawi W."/>
            <person name="Kalkatawi M."/>
            <person name="Stingl U."/>
            <person name="Bajic V.B."/>
        </authorList>
    </citation>
    <scope>NUCLEOTIDE SEQUENCE [LARGE SCALE GENOMIC DNA]</scope>
    <source>
        <strain evidence="3 4">SARL4B</strain>
    </source>
</reference>
<keyword evidence="1" id="KW-0472">Membrane</keyword>
<dbReference type="KEGG" id="hti:HTIA_0270"/>
<dbReference type="Proteomes" id="UP000003861">
    <property type="component" value="Unassembled WGS sequence"/>
</dbReference>
<reference evidence="2 5" key="3">
    <citation type="journal article" date="2014" name="Environ. Microbiol.">
        <title>Halorhabdus tiamatea: proteogenomics and glycosidase activity measurements identify the first cultivated euryarchaeon from a deep-sea anoxic brine lake as potential polysaccharide degrader.</title>
        <authorList>
            <person name="Werner J."/>
            <person name="Ferrer M."/>
            <person name="Michel G."/>
            <person name="Mann A.J."/>
            <person name="Huang S."/>
            <person name="Juarez S."/>
            <person name="Ciordia S."/>
            <person name="Albar J.P."/>
            <person name="Alcaide M."/>
            <person name="La Cono V."/>
            <person name="Yakimov M.M."/>
            <person name="Antunes A."/>
            <person name="Taborda M."/>
            <person name="Da Costa M.S."/>
            <person name="Amann R.I."/>
            <person name="Gloeckner F.O."/>
            <person name="Golyshina O.V."/>
            <person name="Golyshin P.N."/>
            <person name="Teeling H."/>
        </authorList>
    </citation>
    <scope>NUCLEOTIDE SEQUENCE [LARGE SCALE GENOMIC DNA]</scope>
    <source>
        <strain evidence="5">SARL4B</strain>
        <strain evidence="2">Type strain: SARL4B</strain>
    </source>
</reference>
<evidence type="ECO:0000313" key="2">
    <source>
        <dbReference type="EMBL" id="CCQ32420.1"/>
    </source>
</evidence>
<reference evidence="3 4" key="1">
    <citation type="journal article" date="2011" name="J. Bacteriol.">
        <title>Genome sequence of Halorhabdus tiamatea, the first archaeon isolated from a deep-sea anoxic brine lake.</title>
        <authorList>
            <person name="Antunes A."/>
            <person name="Alam I."/>
            <person name="Bajic V.B."/>
            <person name="Stingl U."/>
        </authorList>
    </citation>
    <scope>NUCLEOTIDE SEQUENCE [LARGE SCALE GENOMIC DNA]</scope>
    <source>
        <strain evidence="3 4">SARL4B</strain>
    </source>
</reference>
<accession>F7PPV4</accession>
<organism evidence="3 4">
    <name type="scientific">Halorhabdus tiamatea SARL4B</name>
    <dbReference type="NCBI Taxonomy" id="1033806"/>
    <lineage>
        <taxon>Archaea</taxon>
        <taxon>Methanobacteriati</taxon>
        <taxon>Methanobacteriota</taxon>
        <taxon>Stenosarchaea group</taxon>
        <taxon>Halobacteria</taxon>
        <taxon>Halobacteriales</taxon>
        <taxon>Haloarculaceae</taxon>
        <taxon>Halorhabdus</taxon>
    </lineage>
</organism>
<gene>
    <name evidence="3" type="ORF">HLRTI_003001</name>
    <name evidence="2" type="ORF">HTIA_0270</name>
</gene>
<protein>
    <submittedName>
        <fullName evidence="3">Sodiumneurotransmitter symporter protein</fullName>
    </submittedName>
</protein>
<evidence type="ECO:0000313" key="5">
    <source>
        <dbReference type="Proteomes" id="UP000015381"/>
    </source>
</evidence>
<keyword evidence="1" id="KW-0812">Transmembrane</keyword>
<dbReference type="AlphaFoldDB" id="F7PPV4"/>
<name>F7PPV4_9EURY</name>